<dbReference type="CDD" id="cd11033">
    <property type="entry name" value="CYP142-like"/>
    <property type="match status" value="1"/>
</dbReference>
<dbReference type="AlphaFoldDB" id="A0A1W2FSW4"/>
<evidence type="ECO:0000256" key="3">
    <source>
        <dbReference type="ARBA" id="ARBA00022723"/>
    </source>
</evidence>
<dbReference type="PRINTS" id="PR00385">
    <property type="entry name" value="P450"/>
</dbReference>
<dbReference type="InterPro" id="IPR017972">
    <property type="entry name" value="Cyt_P450_CS"/>
</dbReference>
<keyword evidence="5 7" id="KW-0408">Iron</keyword>
<dbReference type="EMBL" id="FWXV01000011">
    <property type="protein sequence ID" value="SMD25057.1"/>
    <property type="molecule type" value="Genomic_DNA"/>
</dbReference>
<keyword evidence="3 7" id="KW-0479">Metal-binding</keyword>
<evidence type="ECO:0000256" key="1">
    <source>
        <dbReference type="ARBA" id="ARBA00010617"/>
    </source>
</evidence>
<dbReference type="Pfam" id="PF00067">
    <property type="entry name" value="p450"/>
    <property type="match status" value="1"/>
</dbReference>
<dbReference type="PROSITE" id="PS00086">
    <property type="entry name" value="CYTOCHROME_P450"/>
    <property type="match status" value="1"/>
</dbReference>
<dbReference type="Proteomes" id="UP000192674">
    <property type="component" value="Unassembled WGS sequence"/>
</dbReference>
<dbReference type="GO" id="GO:0006707">
    <property type="term" value="P:cholesterol catabolic process"/>
    <property type="evidence" value="ECO:0007669"/>
    <property type="project" value="TreeGrafter"/>
</dbReference>
<dbReference type="SUPFAM" id="SSF48264">
    <property type="entry name" value="Cytochrome P450"/>
    <property type="match status" value="1"/>
</dbReference>
<comment type="similarity">
    <text evidence="1 7">Belongs to the cytochrome P450 family.</text>
</comment>
<evidence type="ECO:0000313" key="9">
    <source>
        <dbReference type="Proteomes" id="UP000192674"/>
    </source>
</evidence>
<dbReference type="PANTHER" id="PTHR46696">
    <property type="entry name" value="P450, PUTATIVE (EUROFUNG)-RELATED"/>
    <property type="match status" value="1"/>
</dbReference>
<organism evidence="8 9">
    <name type="scientific">Kibdelosporangium aridum</name>
    <dbReference type="NCBI Taxonomy" id="2030"/>
    <lineage>
        <taxon>Bacteria</taxon>
        <taxon>Bacillati</taxon>
        <taxon>Actinomycetota</taxon>
        <taxon>Actinomycetes</taxon>
        <taxon>Pseudonocardiales</taxon>
        <taxon>Pseudonocardiaceae</taxon>
        <taxon>Kibdelosporangium</taxon>
    </lineage>
</organism>
<dbReference type="OrthoDB" id="5241086at2"/>
<name>A0A1W2FSW4_KIBAR</name>
<dbReference type="GO" id="GO:0008395">
    <property type="term" value="F:steroid hydroxylase activity"/>
    <property type="evidence" value="ECO:0007669"/>
    <property type="project" value="TreeGrafter"/>
</dbReference>
<evidence type="ECO:0000256" key="7">
    <source>
        <dbReference type="RuleBase" id="RU000461"/>
    </source>
</evidence>
<evidence type="ECO:0000256" key="2">
    <source>
        <dbReference type="ARBA" id="ARBA00022617"/>
    </source>
</evidence>
<dbReference type="InterPro" id="IPR002397">
    <property type="entry name" value="Cyt_P450_B"/>
</dbReference>
<evidence type="ECO:0000256" key="5">
    <source>
        <dbReference type="ARBA" id="ARBA00023004"/>
    </source>
</evidence>
<dbReference type="Gene3D" id="1.10.630.10">
    <property type="entry name" value="Cytochrome P450"/>
    <property type="match status" value="1"/>
</dbReference>
<protein>
    <submittedName>
        <fullName evidence="8">Hydroxylation protein CepL</fullName>
    </submittedName>
</protein>
<dbReference type="GO" id="GO:0020037">
    <property type="term" value="F:heme binding"/>
    <property type="evidence" value="ECO:0007669"/>
    <property type="project" value="InterPro"/>
</dbReference>
<dbReference type="GO" id="GO:0005506">
    <property type="term" value="F:iron ion binding"/>
    <property type="evidence" value="ECO:0007669"/>
    <property type="project" value="InterPro"/>
</dbReference>
<accession>A0A1W2FSW4</accession>
<keyword evidence="9" id="KW-1185">Reference proteome</keyword>
<evidence type="ECO:0000256" key="4">
    <source>
        <dbReference type="ARBA" id="ARBA00023002"/>
    </source>
</evidence>
<evidence type="ECO:0000256" key="6">
    <source>
        <dbReference type="ARBA" id="ARBA00023033"/>
    </source>
</evidence>
<evidence type="ECO:0000313" key="8">
    <source>
        <dbReference type="EMBL" id="SMD25057.1"/>
    </source>
</evidence>
<dbReference type="RefSeq" id="WP_033383664.1">
    <property type="nucleotide sequence ID" value="NZ_FWXV01000011.1"/>
</dbReference>
<dbReference type="PANTHER" id="PTHR46696:SF4">
    <property type="entry name" value="BIOTIN BIOSYNTHESIS CYTOCHROME P450"/>
    <property type="match status" value="1"/>
</dbReference>
<dbReference type="GO" id="GO:0036199">
    <property type="term" value="F:cholest-4-en-3-one 26-monooxygenase activity"/>
    <property type="evidence" value="ECO:0007669"/>
    <property type="project" value="TreeGrafter"/>
</dbReference>
<dbReference type="PRINTS" id="PR00359">
    <property type="entry name" value="BP450"/>
</dbReference>
<keyword evidence="2 7" id="KW-0349">Heme</keyword>
<dbReference type="InterPro" id="IPR001128">
    <property type="entry name" value="Cyt_P450"/>
</dbReference>
<proteinExistence type="inferred from homology"/>
<keyword evidence="6 7" id="KW-0503">Monooxygenase</keyword>
<keyword evidence="4 7" id="KW-0560">Oxidoreductase</keyword>
<dbReference type="InterPro" id="IPR036396">
    <property type="entry name" value="Cyt_P450_sf"/>
</dbReference>
<gene>
    <name evidence="8" type="ORF">SAMN05661093_08922</name>
</gene>
<dbReference type="FunFam" id="1.10.630.10:FF:000018">
    <property type="entry name" value="Cytochrome P450 monooxygenase"/>
    <property type="match status" value="1"/>
</dbReference>
<reference evidence="8 9" key="1">
    <citation type="submission" date="2017-04" db="EMBL/GenBank/DDBJ databases">
        <authorList>
            <person name="Afonso C.L."/>
            <person name="Miller P.J."/>
            <person name="Scott M.A."/>
            <person name="Spackman E."/>
            <person name="Goraichik I."/>
            <person name="Dimitrov K.M."/>
            <person name="Suarez D.L."/>
            <person name="Swayne D.E."/>
        </authorList>
    </citation>
    <scope>NUCLEOTIDE SEQUENCE [LARGE SCALE GENOMIC DNA]</scope>
    <source>
        <strain evidence="8 9">DSM 43828</strain>
    </source>
</reference>
<sequence>MRTTKAVDAVDLGNPDLYTTLDRHARWRELAAQDAMVWSEPGSSPTGFWSVFSHRACAAVLAPSASLTSEYGMMIGFDRDHPDQSGGRMMVVSEQEQHRKLRKLIGPLLSRAAAHKLADRVRTEVSGVLDEVLDGGVCDVAAAIGPRIPAAVVCEILGVPSEDEDMLIELTNHAFGGEDELFDGMTPRQAHTEILVYFDELITARRERPTDDLVSTLVTDDALTIDDVLLNCDNVLIGGNETTRHAITGAVHALATVPGLLTGLQDGSADVDTVVEEVLRWTSPAMHVLRVTTDDVTINGRELPSGTPVVAWLPAANRDPAEFDDPDTFRPGRKPNRHITFGHGMHHCLGSALARIELSVVLRVLAERVSQVELLDEPTWLRAIVVQGYRELPVRFTGR</sequence>